<keyword evidence="1" id="KW-0472">Membrane</keyword>
<gene>
    <name evidence="3" type="primary">LOC100486474</name>
</gene>
<feature type="transmembrane region" description="Helical" evidence="1">
    <location>
        <begin position="676"/>
        <end position="702"/>
    </location>
</feature>
<evidence type="ECO:0000256" key="2">
    <source>
        <dbReference type="SAM" id="SignalP"/>
    </source>
</evidence>
<reference evidence="3" key="1">
    <citation type="journal article" date="2010" name="Science">
        <title>The genome of the Western clawed frog Xenopus tropicalis.</title>
        <authorList>
            <person name="Hellsten U."/>
            <person name="Harland R.M."/>
            <person name="Gilchrist M.J."/>
            <person name="Hendrix D."/>
            <person name="Jurka J."/>
            <person name="Kapitonov V."/>
            <person name="Ovcharenko I."/>
            <person name="Putnam N.H."/>
            <person name="Shu S."/>
            <person name="Taher L."/>
            <person name="Blitz I.L."/>
            <person name="Blumberg B."/>
            <person name="Dichmann D.S."/>
            <person name="Dubchak I."/>
            <person name="Amaya E."/>
            <person name="Detter J.C."/>
            <person name="Fletcher R."/>
            <person name="Gerhard D.S."/>
            <person name="Goodstein D."/>
            <person name="Graves T."/>
            <person name="Grigoriev I.V."/>
            <person name="Grimwood J."/>
            <person name="Kawashima T."/>
            <person name="Lindquist E."/>
            <person name="Lucas S.M."/>
            <person name="Mead P.E."/>
            <person name="Mitros T."/>
            <person name="Ogino H."/>
            <person name="Ohta Y."/>
            <person name="Poliakov A.V."/>
            <person name="Pollet N."/>
            <person name="Robert J."/>
            <person name="Salamov A."/>
            <person name="Sater A.K."/>
            <person name="Schmutz J."/>
            <person name="Terry A."/>
            <person name="Vize P.D."/>
            <person name="Warren W.C."/>
            <person name="Wells D."/>
            <person name="Wills A."/>
            <person name="Wilson R.K."/>
            <person name="Zimmerman L.B."/>
            <person name="Zorn A.M."/>
            <person name="Grainger R."/>
            <person name="Grammer T."/>
            <person name="Khokha M.K."/>
            <person name="Richardson P.M."/>
            <person name="Rokhsar D.S."/>
        </authorList>
    </citation>
    <scope>NUCLEOTIDE SEQUENCE [LARGE SCALE GENOMIC DNA]</scope>
    <source>
        <strain evidence="3">Nigerian</strain>
    </source>
</reference>
<dbReference type="Ensembl" id="ENSXETT00000113614">
    <property type="protein sequence ID" value="ENSXETP00000112992"/>
    <property type="gene ID" value="ENSXETG00000017418"/>
</dbReference>
<dbReference type="PANTHER" id="PTHR21274">
    <property type="entry name" value="MECKELIN"/>
    <property type="match status" value="1"/>
</dbReference>
<protein>
    <submittedName>
        <fullName evidence="3">Meckelin</fullName>
    </submittedName>
</protein>
<feature type="signal peptide" evidence="2">
    <location>
        <begin position="1"/>
        <end position="18"/>
    </location>
</feature>
<reference evidence="3" key="2">
    <citation type="submission" date="2021-03" db="UniProtKB">
        <authorList>
            <consortium name="Ensembl"/>
        </authorList>
    </citation>
    <scope>IDENTIFICATION</scope>
</reference>
<dbReference type="GeneTree" id="ENSGT00390000010606"/>
<dbReference type="InterPro" id="IPR019170">
    <property type="entry name" value="Meckelin"/>
</dbReference>
<evidence type="ECO:0000313" key="3">
    <source>
        <dbReference type="Ensembl" id="ENSXETP00000112992"/>
    </source>
</evidence>
<sequence>MPVGICPLFVLFLFPALARPQSTSIAFTQPANCAADQFYNTAALSCFPCGSSLGVVASPDGLRCTCSKEYAISDLGSPLVNCTPCSIGQVVSFDQRECLSCTGSTCTCGAQQIRAENLSSKTYSCADCGALSVPNGIGNQCILCQQTFISSNCTCPESNQVSNEYFLLQSKPTRDNLLNCFVFFFPQSGGLCFPQAATVYAVASAWETLYLDSSYQACSIYSNITACQVLTNLVILNVTSLTSTALNLYSLIYLSQNKFLPPLFYSTSVAQLWNTAPSPAQLSFTRNAQMQFKLLKYDLRGNFLGWQNLKGGTLQMCPNTQAVWDAAFRFGTYYNQSCTLQVADLLQNVPEPVFYELFVSYTSNGVSMVWPVPVWNAGFQGSTNPISSSSTNALRRFFLVDGISGRTGNISNPPTYITVATSLNLSVYVTTGDTWDQSPFQLTVRYQKIPGLSGTAQVSFAVTYSQSQGTYKRDTDIALGVLGSLASLYAILETSSWLRRSGQQYIGILVIIKFLAFLSGALANTFFLITLGTAIYWLIAFKGQTSAVHVTLPPAGGQIETDFIIYLSVAFALKTIELLHLLVSQLTVSMFLIDWEKPKEKITSNSQVKSNISIWRTILVANEWNEMQTYRKISPIFQLFSVLLLLEVVGLKNITAKDLNLDLNPPSGTYLASWSIILRFGIAASMWLAVGIVQVLFCIVIYERFFEDKMRQFTDLCSLSNVSVFILTHRCYGYYIHGRSVHGQADVSMETMLSNLKKEEENLCPLRGLEPSSDIQTFEVLLSDRVRDQYEKIMEPLLEAPRGQRGVNESNPLMQQRIKTYYTINRFLSSFLDHVYKELDYVVKDKLFLEHIFDMEFQQPMEKSILYTDDGARFSRTLFYGNELVLLLFDTLLFCIIDLGTQNFVLATIITYVVQTLVVILRYQIGKKNVSRQTMVEENFLI</sequence>
<dbReference type="GO" id="GO:0036038">
    <property type="term" value="C:MKS complex"/>
    <property type="evidence" value="ECO:0007669"/>
    <property type="project" value="InterPro"/>
</dbReference>
<dbReference type="AlphaFoldDB" id="A0A803JY99"/>
<keyword evidence="1" id="KW-1133">Transmembrane helix</keyword>
<organism evidence="3">
    <name type="scientific">Xenopus tropicalis</name>
    <name type="common">Western clawed frog</name>
    <name type="synonym">Silurana tropicalis</name>
    <dbReference type="NCBI Taxonomy" id="8364"/>
    <lineage>
        <taxon>Eukaryota</taxon>
        <taxon>Metazoa</taxon>
        <taxon>Chordata</taxon>
        <taxon>Craniata</taxon>
        <taxon>Vertebrata</taxon>
        <taxon>Euteleostomi</taxon>
        <taxon>Amphibia</taxon>
        <taxon>Batrachia</taxon>
        <taxon>Anura</taxon>
        <taxon>Pipoidea</taxon>
        <taxon>Pipidae</taxon>
        <taxon>Xenopodinae</taxon>
        <taxon>Xenopus</taxon>
        <taxon>Silurana</taxon>
    </lineage>
</organism>
<dbReference type="GO" id="GO:0060271">
    <property type="term" value="P:cilium assembly"/>
    <property type="evidence" value="ECO:0007669"/>
    <property type="project" value="InterPro"/>
</dbReference>
<keyword evidence="2" id="KW-0732">Signal</keyword>
<dbReference type="Bgee" id="ENSXETG00000017418">
    <property type="expression patterns" value="Expressed in testis and 9 other cell types or tissues"/>
</dbReference>
<keyword evidence="1" id="KW-0812">Transmembrane</keyword>
<name>A0A803JY99_XENTR</name>
<evidence type="ECO:0000256" key="1">
    <source>
        <dbReference type="SAM" id="Phobius"/>
    </source>
</evidence>
<dbReference type="PANTHER" id="PTHR21274:SF1">
    <property type="entry name" value="TRANSMEMBRANE PROTEIN 67"/>
    <property type="match status" value="1"/>
</dbReference>
<proteinExistence type="predicted"/>
<dbReference type="Pfam" id="PF09773">
    <property type="entry name" value="Meckelin"/>
    <property type="match status" value="1"/>
</dbReference>
<feature type="transmembrane region" description="Helical" evidence="1">
    <location>
        <begin position="878"/>
        <end position="899"/>
    </location>
</feature>
<feature type="transmembrane region" description="Helical" evidence="1">
    <location>
        <begin position="636"/>
        <end position="656"/>
    </location>
</feature>
<feature type="transmembrane region" description="Helical" evidence="1">
    <location>
        <begin position="510"/>
        <end position="539"/>
    </location>
</feature>
<feature type="transmembrane region" description="Helical" evidence="1">
    <location>
        <begin position="905"/>
        <end position="925"/>
    </location>
</feature>
<accession>A0A803JY99</accession>
<dbReference type="InParanoid" id="A0A803JY99"/>
<feature type="chain" id="PRO_5031203617" evidence="2">
    <location>
        <begin position="19"/>
        <end position="942"/>
    </location>
</feature>